<accession>A0AAN9HXP5</accession>
<organism evidence="4 5">
    <name type="scientific">Crotalaria pallida</name>
    <name type="common">Smooth rattlebox</name>
    <name type="synonym">Crotalaria striata</name>
    <dbReference type="NCBI Taxonomy" id="3830"/>
    <lineage>
        <taxon>Eukaryota</taxon>
        <taxon>Viridiplantae</taxon>
        <taxon>Streptophyta</taxon>
        <taxon>Embryophyta</taxon>
        <taxon>Tracheophyta</taxon>
        <taxon>Spermatophyta</taxon>
        <taxon>Magnoliopsida</taxon>
        <taxon>eudicotyledons</taxon>
        <taxon>Gunneridae</taxon>
        <taxon>Pentapetalae</taxon>
        <taxon>rosids</taxon>
        <taxon>fabids</taxon>
        <taxon>Fabales</taxon>
        <taxon>Fabaceae</taxon>
        <taxon>Papilionoideae</taxon>
        <taxon>50 kb inversion clade</taxon>
        <taxon>genistoids sensu lato</taxon>
        <taxon>core genistoids</taxon>
        <taxon>Crotalarieae</taxon>
        <taxon>Crotalaria</taxon>
    </lineage>
</organism>
<comment type="caution">
    <text evidence="4">The sequence shown here is derived from an EMBL/GenBank/DDBJ whole genome shotgun (WGS) entry which is preliminary data.</text>
</comment>
<dbReference type="Proteomes" id="UP001372338">
    <property type="component" value="Unassembled WGS sequence"/>
</dbReference>
<reference evidence="4 5" key="1">
    <citation type="submission" date="2024-01" db="EMBL/GenBank/DDBJ databases">
        <title>The genomes of 5 underutilized Papilionoideae crops provide insights into root nodulation and disease resistanc.</title>
        <authorList>
            <person name="Yuan L."/>
        </authorList>
    </citation>
    <scope>NUCLEOTIDE SEQUENCE [LARGE SCALE GENOMIC DNA]</scope>
    <source>
        <strain evidence="4">ZHUSHIDOU_FW_LH</strain>
        <tissue evidence="4">Leaf</tissue>
    </source>
</reference>
<evidence type="ECO:0000259" key="3">
    <source>
        <dbReference type="Pfam" id="PF11566"/>
    </source>
</evidence>
<feature type="domain" description="PI31 proteasome regulator N-terminal" evidence="3">
    <location>
        <begin position="18"/>
        <end position="96"/>
    </location>
</feature>
<proteinExistence type="inferred from homology"/>
<dbReference type="AlphaFoldDB" id="A0AAN9HXP5"/>
<evidence type="ECO:0000256" key="1">
    <source>
        <dbReference type="ARBA" id="ARBA00006405"/>
    </source>
</evidence>
<evidence type="ECO:0000313" key="5">
    <source>
        <dbReference type="Proteomes" id="UP001372338"/>
    </source>
</evidence>
<keyword evidence="2" id="KW-0647">Proteasome</keyword>
<name>A0AAN9HXP5_CROPI</name>
<evidence type="ECO:0000256" key="2">
    <source>
        <dbReference type="ARBA" id="ARBA00022942"/>
    </source>
</evidence>
<dbReference type="Gene3D" id="3.40.1000.30">
    <property type="match status" value="1"/>
</dbReference>
<dbReference type="InterPro" id="IPR021625">
    <property type="entry name" value="PI31_Prot_N"/>
</dbReference>
<dbReference type="PANTHER" id="PTHR13266:SF1">
    <property type="entry name" value="PROTEASOME INHIBITOR PI31 SUBUNIT"/>
    <property type="match status" value="1"/>
</dbReference>
<gene>
    <name evidence="4" type="ORF">RIF29_29711</name>
</gene>
<dbReference type="Pfam" id="PF11566">
    <property type="entry name" value="PI31_Prot_N"/>
    <property type="match status" value="1"/>
</dbReference>
<sequence length="96" mass="10838">MTMATEKTVMTVIRAGRPTFRNQYDKIAFVVHASFLASDEVPIDRWNELNDEYALVYSNPEKDSKKVLVKCLVINEKLIIDALAEGSSEPVHLAIK</sequence>
<dbReference type="GO" id="GO:0000502">
    <property type="term" value="C:proteasome complex"/>
    <property type="evidence" value="ECO:0007669"/>
    <property type="project" value="UniProtKB-KW"/>
</dbReference>
<dbReference type="GO" id="GO:0043161">
    <property type="term" value="P:proteasome-mediated ubiquitin-dependent protein catabolic process"/>
    <property type="evidence" value="ECO:0007669"/>
    <property type="project" value="InterPro"/>
</dbReference>
<dbReference type="PANTHER" id="PTHR13266">
    <property type="entry name" value="PROTEASOME INHIBITOR"/>
    <property type="match status" value="1"/>
</dbReference>
<comment type="similarity">
    <text evidence="1">Belongs to the proteasome inhibitor PI31 family.</text>
</comment>
<keyword evidence="5" id="KW-1185">Reference proteome</keyword>
<dbReference type="GO" id="GO:0070628">
    <property type="term" value="F:proteasome binding"/>
    <property type="evidence" value="ECO:0007669"/>
    <property type="project" value="InterPro"/>
</dbReference>
<dbReference type="InterPro" id="IPR045128">
    <property type="entry name" value="PI31-like"/>
</dbReference>
<evidence type="ECO:0000313" key="4">
    <source>
        <dbReference type="EMBL" id="KAK7256270.1"/>
    </source>
</evidence>
<dbReference type="GO" id="GO:0004866">
    <property type="term" value="F:endopeptidase inhibitor activity"/>
    <property type="evidence" value="ECO:0007669"/>
    <property type="project" value="InterPro"/>
</dbReference>
<dbReference type="EMBL" id="JAYWIO010000006">
    <property type="protein sequence ID" value="KAK7256270.1"/>
    <property type="molecule type" value="Genomic_DNA"/>
</dbReference>
<protein>
    <recommendedName>
        <fullName evidence="3">PI31 proteasome regulator N-terminal domain-containing protein</fullName>
    </recommendedName>
</protein>